<dbReference type="EMBL" id="MEIQ01000027">
    <property type="protein sequence ID" value="PIT51786.1"/>
    <property type="molecule type" value="Genomic_DNA"/>
</dbReference>
<dbReference type="Pfam" id="PF00403">
    <property type="entry name" value="HMA"/>
    <property type="match status" value="1"/>
</dbReference>
<protein>
    <recommendedName>
        <fullName evidence="2">HMA domain-containing protein</fullName>
    </recommendedName>
</protein>
<dbReference type="OrthoDB" id="9813965at2"/>
<evidence type="ECO:0000259" key="2">
    <source>
        <dbReference type="PROSITE" id="PS50846"/>
    </source>
</evidence>
<evidence type="ECO:0000256" key="1">
    <source>
        <dbReference type="ARBA" id="ARBA00022723"/>
    </source>
</evidence>
<evidence type="ECO:0000313" key="4">
    <source>
        <dbReference type="EMBL" id="PIT51786.1"/>
    </source>
</evidence>
<dbReference type="EMBL" id="MEIP01000012">
    <property type="protein sequence ID" value="PIT48730.1"/>
    <property type="molecule type" value="Genomic_DNA"/>
</dbReference>
<organism evidence="3 5">
    <name type="scientific">Snodgrassella alvi</name>
    <dbReference type="NCBI Taxonomy" id="1196083"/>
    <lineage>
        <taxon>Bacteria</taxon>
        <taxon>Pseudomonadati</taxon>
        <taxon>Pseudomonadota</taxon>
        <taxon>Betaproteobacteria</taxon>
        <taxon>Neisseriales</taxon>
        <taxon>Neisseriaceae</taxon>
        <taxon>Snodgrassella</taxon>
    </lineage>
</organism>
<dbReference type="CDD" id="cd00371">
    <property type="entry name" value="HMA"/>
    <property type="match status" value="1"/>
</dbReference>
<name>A0A066TLT4_9NEIS</name>
<gene>
    <name evidence="3" type="ORF">BHC46_03205</name>
    <name evidence="4" type="ORF">BHC48_03695</name>
</gene>
<dbReference type="InterPro" id="IPR036163">
    <property type="entry name" value="HMA_dom_sf"/>
</dbReference>
<proteinExistence type="predicted"/>
<dbReference type="FunFam" id="3.30.70.100:FF:000005">
    <property type="entry name" value="Copper-exporting P-type ATPase A"/>
    <property type="match status" value="1"/>
</dbReference>
<dbReference type="PROSITE" id="PS01047">
    <property type="entry name" value="HMA_1"/>
    <property type="match status" value="1"/>
</dbReference>
<feature type="domain" description="HMA" evidence="2">
    <location>
        <begin position="2"/>
        <end position="68"/>
    </location>
</feature>
<dbReference type="eggNOG" id="COG2608">
    <property type="taxonomic scope" value="Bacteria"/>
</dbReference>
<evidence type="ECO:0000313" key="6">
    <source>
        <dbReference type="Proteomes" id="UP000231484"/>
    </source>
</evidence>
<keyword evidence="1" id="KW-0479">Metal-binding</keyword>
<accession>A0A066TLT4</accession>
<dbReference type="SUPFAM" id="SSF55008">
    <property type="entry name" value="HMA, heavy metal-associated domain"/>
    <property type="match status" value="1"/>
</dbReference>
<evidence type="ECO:0000313" key="3">
    <source>
        <dbReference type="EMBL" id="PIT48730.1"/>
    </source>
</evidence>
<dbReference type="Proteomes" id="UP000229970">
    <property type="component" value="Unassembled WGS sequence"/>
</dbReference>
<dbReference type="InterPro" id="IPR017969">
    <property type="entry name" value="Heavy-metal-associated_CS"/>
</dbReference>
<dbReference type="AlphaFoldDB" id="A0A066TLT4"/>
<dbReference type="GO" id="GO:0046872">
    <property type="term" value="F:metal ion binding"/>
    <property type="evidence" value="ECO:0007669"/>
    <property type="project" value="UniProtKB-KW"/>
</dbReference>
<dbReference type="Gene3D" id="3.30.70.100">
    <property type="match status" value="1"/>
</dbReference>
<dbReference type="Proteomes" id="UP000231484">
    <property type="component" value="Unassembled WGS sequence"/>
</dbReference>
<evidence type="ECO:0000313" key="5">
    <source>
        <dbReference type="Proteomes" id="UP000229970"/>
    </source>
</evidence>
<dbReference type="PANTHER" id="PTHR46594:SF4">
    <property type="entry name" value="P-TYPE CATION-TRANSPORTING ATPASE"/>
    <property type="match status" value="1"/>
</dbReference>
<dbReference type="RefSeq" id="WP_037405079.1">
    <property type="nucleotide sequence ID" value="NZ_MEIP01000012.1"/>
</dbReference>
<reference evidence="5 6" key="1">
    <citation type="journal article" date="2017" name="MBio">
        <title>Type VI secretion-mediated competition in the bee gut microbiome.</title>
        <authorList>
            <person name="Steele M.I."/>
            <person name="Kwong W.K."/>
            <person name="Powell J.E."/>
            <person name="Whiteley M."/>
            <person name="Moran N.A."/>
        </authorList>
    </citation>
    <scope>NUCLEOTIDE SEQUENCE [LARGE SCALE GENOMIC DNA]</scope>
    <source>
        <strain evidence="4 6">Occ4-2</strain>
        <strain evidence="3 5">Ruf1-X</strain>
    </source>
</reference>
<dbReference type="PROSITE" id="PS50846">
    <property type="entry name" value="HMA_2"/>
    <property type="match status" value="1"/>
</dbReference>
<dbReference type="PANTHER" id="PTHR46594">
    <property type="entry name" value="P-TYPE CATION-TRANSPORTING ATPASE"/>
    <property type="match status" value="1"/>
</dbReference>
<dbReference type="InterPro" id="IPR006121">
    <property type="entry name" value="HMA_dom"/>
</dbReference>
<dbReference type="GeneID" id="75156996"/>
<sequence length="68" mass="7027">MQMVQFKIDGMSCEGCAKSVTAALQGSPGVETVAVNFATSIADIGFDDRLTNVETLKAAVEAAGFDVV</sequence>
<comment type="caution">
    <text evidence="3">The sequence shown here is derived from an EMBL/GenBank/DDBJ whole genome shotgun (WGS) entry which is preliminary data.</text>
</comment>